<keyword evidence="4" id="KW-1185">Reference proteome</keyword>
<feature type="compositionally biased region" description="Low complexity" evidence="1">
    <location>
        <begin position="114"/>
        <end position="132"/>
    </location>
</feature>
<dbReference type="InterPro" id="IPR052547">
    <property type="entry name" value="Mito_Isobutyryl-CoADH"/>
</dbReference>
<feature type="domain" description="Acyl-CoA dehydrogenase/oxidase N-terminal" evidence="2">
    <location>
        <begin position="3"/>
        <end position="100"/>
    </location>
</feature>
<dbReference type="InterPro" id="IPR037069">
    <property type="entry name" value="AcylCoA_DH/ox_N_sf"/>
</dbReference>
<dbReference type="PANTHER" id="PTHR43831:SF1">
    <property type="entry name" value="ISOBUTYRYL-COA DEHYDROGENASE, MITOCHONDRIAL"/>
    <property type="match status" value="1"/>
</dbReference>
<dbReference type="SUPFAM" id="SSF56645">
    <property type="entry name" value="Acyl-CoA dehydrogenase NM domain-like"/>
    <property type="match status" value="1"/>
</dbReference>
<dbReference type="EMBL" id="BAAAZA010000006">
    <property type="protein sequence ID" value="GAA3862695.1"/>
    <property type="molecule type" value="Genomic_DNA"/>
</dbReference>
<dbReference type="RefSeq" id="WP_345548255.1">
    <property type="nucleotide sequence ID" value="NZ_BAAAZA010000006.1"/>
</dbReference>
<accession>A0ABP7K2Z2</accession>
<dbReference type="Pfam" id="PF02771">
    <property type="entry name" value="Acyl-CoA_dh_N"/>
    <property type="match status" value="1"/>
</dbReference>
<organism evidence="3 4">
    <name type="scientific">Streptomyces lannensis</name>
    <dbReference type="NCBI Taxonomy" id="766498"/>
    <lineage>
        <taxon>Bacteria</taxon>
        <taxon>Bacillati</taxon>
        <taxon>Actinomycetota</taxon>
        <taxon>Actinomycetes</taxon>
        <taxon>Kitasatosporales</taxon>
        <taxon>Streptomycetaceae</taxon>
        <taxon>Streptomyces</taxon>
    </lineage>
</organism>
<dbReference type="PANTHER" id="PTHR43831">
    <property type="entry name" value="ISOBUTYRYL-COA DEHYDROGENASE"/>
    <property type="match status" value="1"/>
</dbReference>
<evidence type="ECO:0000256" key="1">
    <source>
        <dbReference type="SAM" id="MobiDB-lite"/>
    </source>
</evidence>
<name>A0ABP7K2Z2_9ACTN</name>
<protein>
    <recommendedName>
        <fullName evidence="2">Acyl-CoA dehydrogenase/oxidase N-terminal domain-containing protein</fullName>
    </recommendedName>
</protein>
<dbReference type="InterPro" id="IPR046373">
    <property type="entry name" value="Acyl-CoA_Oxase/DH_mid-dom_sf"/>
</dbReference>
<evidence type="ECO:0000313" key="4">
    <source>
        <dbReference type="Proteomes" id="UP001501563"/>
    </source>
</evidence>
<proteinExistence type="predicted"/>
<dbReference type="Gene3D" id="1.10.540.10">
    <property type="entry name" value="Acyl-CoA dehydrogenase/oxidase, N-terminal domain"/>
    <property type="match status" value="1"/>
</dbReference>
<gene>
    <name evidence="3" type="ORF">GCM10022207_28090</name>
</gene>
<reference evidence="4" key="1">
    <citation type="journal article" date="2019" name="Int. J. Syst. Evol. Microbiol.">
        <title>The Global Catalogue of Microorganisms (GCM) 10K type strain sequencing project: providing services to taxonomists for standard genome sequencing and annotation.</title>
        <authorList>
            <consortium name="The Broad Institute Genomics Platform"/>
            <consortium name="The Broad Institute Genome Sequencing Center for Infectious Disease"/>
            <person name="Wu L."/>
            <person name="Ma J."/>
        </authorList>
    </citation>
    <scope>NUCLEOTIDE SEQUENCE [LARGE SCALE GENOMIC DNA]</scope>
    <source>
        <strain evidence="4">JCM 16578</strain>
    </source>
</reference>
<comment type="caution">
    <text evidence="3">The sequence shown here is derived from an EMBL/GenBank/DDBJ whole genome shotgun (WGS) entry which is preliminary data.</text>
</comment>
<dbReference type="InterPro" id="IPR013786">
    <property type="entry name" value="AcylCoA_DH/ox_N"/>
</dbReference>
<dbReference type="Proteomes" id="UP001501563">
    <property type="component" value="Unassembled WGS sequence"/>
</dbReference>
<feature type="region of interest" description="Disordered" evidence="1">
    <location>
        <begin position="114"/>
        <end position="133"/>
    </location>
</feature>
<sequence>MSFRSALSHVLSSTIEPSAEETGARGRFPRASVTALGEAGLLGLTVATDLGGGGLGLTEAAEVVTDVSRACPATGAVVRSHYAAVAFIEAYGSHWMRRKVAVGLHLGTLALTDADDAGTPGAAPSPTGSTATRTGDVVALRGRKRDVVGAGEADSYIWSSPPAHGGKGPSLWLVPADAPGLFVPARPSGDGPRGSGTSTVYADPVLLPAGALLERDGEADGLLSTVRAWLADVHRGGRIAHRGARGPRTRLTARPGPR</sequence>
<evidence type="ECO:0000259" key="2">
    <source>
        <dbReference type="Pfam" id="PF02771"/>
    </source>
</evidence>
<dbReference type="Gene3D" id="2.40.110.10">
    <property type="entry name" value="Butyryl-CoA Dehydrogenase, subunit A, domain 2"/>
    <property type="match status" value="1"/>
</dbReference>
<dbReference type="InterPro" id="IPR009100">
    <property type="entry name" value="AcylCoA_DH/oxidase_NM_dom_sf"/>
</dbReference>
<evidence type="ECO:0000313" key="3">
    <source>
        <dbReference type="EMBL" id="GAA3862695.1"/>
    </source>
</evidence>